<gene>
    <name evidence="2" type="ORF">PUN28_018045</name>
</gene>
<keyword evidence="1" id="KW-0472">Membrane</keyword>
<comment type="caution">
    <text evidence="2">The sequence shown here is derived from an EMBL/GenBank/DDBJ whole genome shotgun (WGS) entry which is preliminary data.</text>
</comment>
<dbReference type="Proteomes" id="UP001430953">
    <property type="component" value="Unassembled WGS sequence"/>
</dbReference>
<evidence type="ECO:0000256" key="1">
    <source>
        <dbReference type="SAM" id="Phobius"/>
    </source>
</evidence>
<organism evidence="2 3">
    <name type="scientific">Cardiocondyla obscurior</name>
    <dbReference type="NCBI Taxonomy" id="286306"/>
    <lineage>
        <taxon>Eukaryota</taxon>
        <taxon>Metazoa</taxon>
        <taxon>Ecdysozoa</taxon>
        <taxon>Arthropoda</taxon>
        <taxon>Hexapoda</taxon>
        <taxon>Insecta</taxon>
        <taxon>Pterygota</taxon>
        <taxon>Neoptera</taxon>
        <taxon>Endopterygota</taxon>
        <taxon>Hymenoptera</taxon>
        <taxon>Apocrita</taxon>
        <taxon>Aculeata</taxon>
        <taxon>Formicoidea</taxon>
        <taxon>Formicidae</taxon>
        <taxon>Myrmicinae</taxon>
        <taxon>Cardiocondyla</taxon>
    </lineage>
</organism>
<keyword evidence="3" id="KW-1185">Reference proteome</keyword>
<keyword evidence="1" id="KW-1133">Transmembrane helix</keyword>
<sequence>MQTKRAPVLRAGTHLLAYIRSRTSIARRAIARDTTTYMHAPSVYTFAVIGYRLYRVQQPYGAQTRQLGMWVTYRNRALSNPILPHRTPEFCVSPPRSSARYLRFRPFFFSFFFLFFLFSFSVKRDVHLSPSFHLAFFSSPPTPGNHDFDVVIQIIRHGYLAS</sequence>
<keyword evidence="1" id="KW-0812">Transmembrane</keyword>
<feature type="transmembrane region" description="Helical" evidence="1">
    <location>
        <begin position="104"/>
        <end position="122"/>
    </location>
</feature>
<proteinExistence type="predicted"/>
<evidence type="ECO:0000313" key="3">
    <source>
        <dbReference type="Proteomes" id="UP001430953"/>
    </source>
</evidence>
<reference evidence="2 3" key="1">
    <citation type="submission" date="2023-03" db="EMBL/GenBank/DDBJ databases">
        <title>High recombination rates correlate with genetic variation in Cardiocondyla obscurior ants.</title>
        <authorList>
            <person name="Errbii M."/>
        </authorList>
    </citation>
    <scope>NUCLEOTIDE SEQUENCE [LARGE SCALE GENOMIC DNA]</scope>
    <source>
        <strain evidence="2">Alpha-2009</strain>
        <tissue evidence="2">Whole body</tissue>
    </source>
</reference>
<evidence type="ECO:0000313" key="2">
    <source>
        <dbReference type="EMBL" id="KAL0102488.1"/>
    </source>
</evidence>
<protein>
    <submittedName>
        <fullName evidence="2">Uncharacterized protein</fullName>
    </submittedName>
</protein>
<name>A0AAW2EI91_9HYME</name>
<dbReference type="EMBL" id="JADYXP020000022">
    <property type="protein sequence ID" value="KAL0102488.1"/>
    <property type="molecule type" value="Genomic_DNA"/>
</dbReference>
<accession>A0AAW2EI91</accession>
<dbReference type="AlphaFoldDB" id="A0AAW2EI91"/>